<feature type="chain" id="PRO_5012761264" description="Lipoprotein" evidence="1">
    <location>
        <begin position="20"/>
        <end position="151"/>
    </location>
</feature>
<proteinExistence type="predicted"/>
<dbReference type="Gene3D" id="2.60.40.2880">
    <property type="entry name" value="MmpS1-5, C-terminal soluble domain"/>
    <property type="match status" value="1"/>
</dbReference>
<keyword evidence="1" id="KW-0732">Signal</keyword>
<organism evidence="2 3">
    <name type="scientific">Cystobacter fuscus</name>
    <dbReference type="NCBI Taxonomy" id="43"/>
    <lineage>
        <taxon>Bacteria</taxon>
        <taxon>Pseudomonadati</taxon>
        <taxon>Myxococcota</taxon>
        <taxon>Myxococcia</taxon>
        <taxon>Myxococcales</taxon>
        <taxon>Cystobacterineae</taxon>
        <taxon>Archangiaceae</taxon>
        <taxon>Cystobacter</taxon>
    </lineage>
</organism>
<dbReference type="EMBL" id="CP022098">
    <property type="protein sequence ID" value="ATB36586.1"/>
    <property type="molecule type" value="Genomic_DNA"/>
</dbReference>
<gene>
    <name evidence="2" type="ORF">CYFUS_002001</name>
</gene>
<dbReference type="AlphaFoldDB" id="A0A250J089"/>
<dbReference type="RefSeq" id="WP_157758373.1">
    <property type="nucleotide sequence ID" value="NZ_CP022098.1"/>
</dbReference>
<evidence type="ECO:0000256" key="1">
    <source>
        <dbReference type="SAM" id="SignalP"/>
    </source>
</evidence>
<feature type="signal peptide" evidence="1">
    <location>
        <begin position="1"/>
        <end position="19"/>
    </location>
</feature>
<sequence>MHSRSFARTFLAMAGVALASCGEPASEQISPLDCTTDTGISQIPTLVPAPAGYSVKYEVIGSGAGTITKIIYRDGTTTPVVVENPVLPWTETVILYPDMDVGIGMEGSVSNGRFELKYNGTLNAASGGSSGAQVSGSKVCEQQFRSSTSGN</sequence>
<dbReference type="Proteomes" id="UP000217257">
    <property type="component" value="Chromosome"/>
</dbReference>
<protein>
    <recommendedName>
        <fullName evidence="4">Lipoprotein</fullName>
    </recommendedName>
</protein>
<name>A0A250J089_9BACT</name>
<accession>A0A250J089</accession>
<dbReference type="InterPro" id="IPR038468">
    <property type="entry name" value="MmpS_C"/>
</dbReference>
<dbReference type="KEGG" id="cfus:CYFUS_002001"/>
<dbReference type="PROSITE" id="PS51257">
    <property type="entry name" value="PROKAR_LIPOPROTEIN"/>
    <property type="match status" value="1"/>
</dbReference>
<evidence type="ECO:0008006" key="4">
    <source>
        <dbReference type="Google" id="ProtNLM"/>
    </source>
</evidence>
<evidence type="ECO:0000313" key="3">
    <source>
        <dbReference type="Proteomes" id="UP000217257"/>
    </source>
</evidence>
<reference evidence="2 3" key="1">
    <citation type="submission" date="2017-06" db="EMBL/GenBank/DDBJ databases">
        <title>Sequencing and comparative analysis of myxobacterial genomes.</title>
        <authorList>
            <person name="Rupp O."/>
            <person name="Goesmann A."/>
            <person name="Sogaard-Andersen L."/>
        </authorList>
    </citation>
    <scope>NUCLEOTIDE SEQUENCE [LARGE SCALE GENOMIC DNA]</scope>
    <source>
        <strain evidence="2 3">DSM 52655</strain>
    </source>
</reference>
<evidence type="ECO:0000313" key="2">
    <source>
        <dbReference type="EMBL" id="ATB36586.1"/>
    </source>
</evidence>